<dbReference type="EMBL" id="JAVXUO010000804">
    <property type="protein sequence ID" value="KAK2988895.1"/>
    <property type="molecule type" value="Genomic_DNA"/>
</dbReference>
<dbReference type="PANTHER" id="PTHR38928">
    <property type="entry name" value="ARGOS7"/>
    <property type="match status" value="1"/>
</dbReference>
<evidence type="ECO:0008006" key="4">
    <source>
        <dbReference type="Google" id="ProtNLM"/>
    </source>
</evidence>
<feature type="transmembrane region" description="Helical" evidence="1">
    <location>
        <begin position="29"/>
        <end position="52"/>
    </location>
</feature>
<protein>
    <recommendedName>
        <fullName evidence="4">ARGOS-like protein</fullName>
    </recommendedName>
</protein>
<reference evidence="2" key="1">
    <citation type="submission" date="2022-12" db="EMBL/GenBank/DDBJ databases">
        <title>Draft genome assemblies for two species of Escallonia (Escalloniales).</title>
        <authorList>
            <person name="Chanderbali A."/>
            <person name="Dervinis C."/>
            <person name="Anghel I."/>
            <person name="Soltis D."/>
            <person name="Soltis P."/>
            <person name="Zapata F."/>
        </authorList>
    </citation>
    <scope>NUCLEOTIDE SEQUENCE</scope>
    <source>
        <strain evidence="2">UCBG92.1500</strain>
        <tissue evidence="2">Leaf</tissue>
    </source>
</reference>
<name>A0AA88RTI9_9ASTE</name>
<feature type="transmembrane region" description="Helical" evidence="1">
    <location>
        <begin position="58"/>
        <end position="78"/>
    </location>
</feature>
<keyword evidence="1" id="KW-0812">Transmembrane</keyword>
<evidence type="ECO:0000313" key="2">
    <source>
        <dbReference type="EMBL" id="KAK2988895.1"/>
    </source>
</evidence>
<dbReference type="PANTHER" id="PTHR38928:SF7">
    <property type="entry name" value="ARGOS7"/>
    <property type="match status" value="1"/>
</dbReference>
<sequence length="119" mass="13120">MMVYGLDQRLSHHGKGSDQRALKGLMCKYFSLTALTMMVILTVSLSVLPLVLPPLPPPPYMLLFVPVLIMALLVFLAFSPSKAPNVPRYTMRKYRLDLVYTGGGGVELKDGGSEEKYGT</sequence>
<keyword evidence="3" id="KW-1185">Reference proteome</keyword>
<organism evidence="2 3">
    <name type="scientific">Escallonia rubra</name>
    <dbReference type="NCBI Taxonomy" id="112253"/>
    <lineage>
        <taxon>Eukaryota</taxon>
        <taxon>Viridiplantae</taxon>
        <taxon>Streptophyta</taxon>
        <taxon>Embryophyta</taxon>
        <taxon>Tracheophyta</taxon>
        <taxon>Spermatophyta</taxon>
        <taxon>Magnoliopsida</taxon>
        <taxon>eudicotyledons</taxon>
        <taxon>Gunneridae</taxon>
        <taxon>Pentapetalae</taxon>
        <taxon>asterids</taxon>
        <taxon>campanulids</taxon>
        <taxon>Escalloniales</taxon>
        <taxon>Escalloniaceae</taxon>
        <taxon>Escallonia</taxon>
    </lineage>
</organism>
<proteinExistence type="predicted"/>
<comment type="caution">
    <text evidence="2">The sequence shown here is derived from an EMBL/GenBank/DDBJ whole genome shotgun (WGS) entry which is preliminary data.</text>
</comment>
<gene>
    <name evidence="2" type="ORF">RJ640_007315</name>
</gene>
<dbReference type="AlphaFoldDB" id="A0AA88RTI9"/>
<feature type="non-terminal residue" evidence="2">
    <location>
        <position position="119"/>
    </location>
</feature>
<dbReference type="Proteomes" id="UP001187471">
    <property type="component" value="Unassembled WGS sequence"/>
</dbReference>
<keyword evidence="1" id="KW-0472">Membrane</keyword>
<evidence type="ECO:0000313" key="3">
    <source>
        <dbReference type="Proteomes" id="UP001187471"/>
    </source>
</evidence>
<accession>A0AA88RTI9</accession>
<evidence type="ECO:0000256" key="1">
    <source>
        <dbReference type="SAM" id="Phobius"/>
    </source>
</evidence>
<keyword evidence="1" id="KW-1133">Transmembrane helix</keyword>